<evidence type="ECO:0000256" key="2">
    <source>
        <dbReference type="ARBA" id="ARBA00022737"/>
    </source>
</evidence>
<keyword evidence="4" id="KW-1185">Reference proteome</keyword>
<dbReference type="EMBL" id="JABFTP020000185">
    <property type="protein sequence ID" value="KAL3286626.1"/>
    <property type="molecule type" value="Genomic_DNA"/>
</dbReference>
<organism evidence="3 4">
    <name type="scientific">Cryptolaemus montrouzieri</name>
    <dbReference type="NCBI Taxonomy" id="559131"/>
    <lineage>
        <taxon>Eukaryota</taxon>
        <taxon>Metazoa</taxon>
        <taxon>Ecdysozoa</taxon>
        <taxon>Arthropoda</taxon>
        <taxon>Hexapoda</taxon>
        <taxon>Insecta</taxon>
        <taxon>Pterygota</taxon>
        <taxon>Neoptera</taxon>
        <taxon>Endopterygota</taxon>
        <taxon>Coleoptera</taxon>
        <taxon>Polyphaga</taxon>
        <taxon>Cucujiformia</taxon>
        <taxon>Coccinelloidea</taxon>
        <taxon>Coccinellidae</taxon>
        <taxon>Scymninae</taxon>
        <taxon>Scymnini</taxon>
        <taxon>Cryptolaemus</taxon>
    </lineage>
</organism>
<comment type="caution">
    <text evidence="3">The sequence shown here is derived from an EMBL/GenBank/DDBJ whole genome shotgun (WGS) entry which is preliminary data.</text>
</comment>
<keyword evidence="2" id="KW-0677">Repeat</keyword>
<dbReference type="AlphaFoldDB" id="A0ABD2P7E6"/>
<evidence type="ECO:0000313" key="4">
    <source>
        <dbReference type="Proteomes" id="UP001516400"/>
    </source>
</evidence>
<protein>
    <submittedName>
        <fullName evidence="3">Uncharacterized protein</fullName>
    </submittedName>
</protein>
<dbReference type="PANTHER" id="PTHR24366">
    <property type="entry name" value="IG(IMMUNOGLOBULIN) AND LRR(LEUCINE RICH REPEAT) DOMAINS"/>
    <property type="match status" value="1"/>
</dbReference>
<dbReference type="PROSITE" id="PS51450">
    <property type="entry name" value="LRR"/>
    <property type="match status" value="1"/>
</dbReference>
<dbReference type="PANTHER" id="PTHR24366:SF96">
    <property type="entry name" value="LEUCINE RICH REPEAT CONTAINING 53"/>
    <property type="match status" value="1"/>
</dbReference>
<sequence length="114" mass="13011">MPLITFDLTIGTKKVERLNLSHNAISDIRRGVIGNLTRLSILDLSNNKLSDLTSDKEFFKLPPNASEVYLSDNRLGNLPWKYIANATNLRVLDLRRNNFNIINKDVTNMIMKIP</sequence>
<keyword evidence="1" id="KW-0433">Leucine-rich repeat</keyword>
<evidence type="ECO:0000256" key="1">
    <source>
        <dbReference type="ARBA" id="ARBA00022614"/>
    </source>
</evidence>
<gene>
    <name evidence="3" type="ORF">HHI36_001125</name>
</gene>
<dbReference type="InterPro" id="IPR032675">
    <property type="entry name" value="LRR_dom_sf"/>
</dbReference>
<evidence type="ECO:0000313" key="3">
    <source>
        <dbReference type="EMBL" id="KAL3286626.1"/>
    </source>
</evidence>
<accession>A0ABD2P7E6</accession>
<dbReference type="Pfam" id="PF13855">
    <property type="entry name" value="LRR_8"/>
    <property type="match status" value="2"/>
</dbReference>
<proteinExistence type="predicted"/>
<reference evidence="3 4" key="1">
    <citation type="journal article" date="2021" name="BMC Biol.">
        <title>Horizontally acquired antibacterial genes associated with adaptive radiation of ladybird beetles.</title>
        <authorList>
            <person name="Li H.S."/>
            <person name="Tang X.F."/>
            <person name="Huang Y.H."/>
            <person name="Xu Z.Y."/>
            <person name="Chen M.L."/>
            <person name="Du X.Y."/>
            <person name="Qiu B.Y."/>
            <person name="Chen P.T."/>
            <person name="Zhang W."/>
            <person name="Slipinski A."/>
            <person name="Escalona H.E."/>
            <person name="Waterhouse R.M."/>
            <person name="Zwick A."/>
            <person name="Pang H."/>
        </authorList>
    </citation>
    <scope>NUCLEOTIDE SEQUENCE [LARGE SCALE GENOMIC DNA]</scope>
    <source>
        <strain evidence="3">SYSU2018</strain>
    </source>
</reference>
<dbReference type="InterPro" id="IPR001611">
    <property type="entry name" value="Leu-rich_rpt"/>
</dbReference>
<dbReference type="Proteomes" id="UP001516400">
    <property type="component" value="Unassembled WGS sequence"/>
</dbReference>
<dbReference type="PRINTS" id="PR00019">
    <property type="entry name" value="LEURICHRPT"/>
</dbReference>
<name>A0ABD2P7E6_9CUCU</name>
<dbReference type="SUPFAM" id="SSF52058">
    <property type="entry name" value="L domain-like"/>
    <property type="match status" value="1"/>
</dbReference>
<dbReference type="Gene3D" id="3.80.10.10">
    <property type="entry name" value="Ribonuclease Inhibitor"/>
    <property type="match status" value="1"/>
</dbReference>